<protein>
    <submittedName>
        <fullName evidence="4">Fibronectin type III domain-containing</fullName>
    </submittedName>
</protein>
<gene>
    <name evidence="4" type="ORF">C2E21_8548</name>
</gene>
<accession>A0A2P6TE78</accession>
<dbReference type="InterPro" id="IPR003961">
    <property type="entry name" value="FN3_dom"/>
</dbReference>
<dbReference type="InterPro" id="IPR050964">
    <property type="entry name" value="Striated_Muscle_Regulatory"/>
</dbReference>
<evidence type="ECO:0000313" key="4">
    <source>
        <dbReference type="EMBL" id="PRW20946.1"/>
    </source>
</evidence>
<keyword evidence="5" id="KW-1185">Reference proteome</keyword>
<evidence type="ECO:0000256" key="2">
    <source>
        <dbReference type="SAM" id="MobiDB-lite"/>
    </source>
</evidence>
<sequence>MWGEGSWIYLTESAFKLNSVPEGEKVRGNNSRTGADGKSNSSAFAFPYPYTAAAKLWFKVTVVVGGTRSAASAIYGPIVVGTPATPRITSALGGASGATLSFTAVPSAVKYIVTTSKDGTPLNVTDATQQAFTLAQLGGEPGEFTFSVVAENANGALSEAATTGKLVVGSPGAPAWAATNPIVASIGTARLSWTVPAYNAKIGTRYYVQLWRDNGATKFGGLVALESTQTGEGTVAAPFTATINITASTTDQDTIIYRAQLYDATNTPAVKLGDLVVLNVTDGSGTDADPYVASLGPFAQPVRITVAIQASGGAGGSTTALSAQSNAAVVGLPLVPQIQGLDGSKTELRLTWLKNDTTATAYKIAVFKAGTLVSPVVDVLSSSLTGAGTAASPFSFAIPAANLPEANRYAVKVAGVNANGAGPWSALSEVALYGVPTAPGAPAVTLVDPSVRVVFTKSDTTATKHSAFLKPTSGAEVEVPLAVKAVTGSNTQLFAMVAPDASELPQGGTYTLQVAAYNANDDLGSRSAASAAFQLGTVAPSAPRAVMPTAPNPLAAVVTFQAPASTGGSPITSYEVELFLDDDSTGVKQFQASTLFVAGQTEGSAARPFRITFNNLAPGPWTFVVTAVNKNGRAAAPVTAAITVKTTPPTRPAIASITGADSDDSSGTITQTISLSVLKPAMGGAVTGWTFSLRNSAKNFAFISNRAFTPSDGDGTSTDPYTATLTIPGIPDGVYTVTVAATTATGTNTSVYSPPVVLGTPPTPSVVGVTGSRTAITLSVRVPQAVTVPANAAAGIRTGTTTASQPSIFTVTLMPTLGTCLRALTRRVRAQSGNGANATPYVVVVPVTAPNEYTVQAATGSNVNGASDADDYPTPVAAGIPGTATGLAVVANNRMANVSFASAPWWTATDTVARVKVINCVTGVDETSQATGGVLPPTTDPENVPFLVRGSGVNQWRAHLRSAGNNSPTRTNPVPRAGCWRFELALINVAGGEAAMSAQTTNIDVGIPHQVGAPTIAQNAANGYRVRIFSGPANSNTLVRTVGYTPDQARTVQNIVMPTTGTNSVAVRAVGANGASADSPRSSFIALVARRRTTAGRRLTGSGQEEHLSEGSPVEAGAASQPKRRSRHLL</sequence>
<dbReference type="PANTHER" id="PTHR13817:SF73">
    <property type="entry name" value="FIBRONECTIN TYPE-III DOMAIN-CONTAINING PROTEIN"/>
    <property type="match status" value="1"/>
</dbReference>
<feature type="region of interest" description="Disordered" evidence="2">
    <location>
        <begin position="1096"/>
        <end position="1130"/>
    </location>
</feature>
<dbReference type="PANTHER" id="PTHR13817">
    <property type="entry name" value="TITIN"/>
    <property type="match status" value="1"/>
</dbReference>
<dbReference type="Proteomes" id="UP000239899">
    <property type="component" value="Unassembled WGS sequence"/>
</dbReference>
<reference evidence="4 5" key="1">
    <citation type="journal article" date="2018" name="Plant J.">
        <title>Genome sequences of Chlorella sorokiniana UTEX 1602 and Micractinium conductrix SAG 241.80: implications to maltose excretion by a green alga.</title>
        <authorList>
            <person name="Arriola M.B."/>
            <person name="Velmurugan N."/>
            <person name="Zhang Y."/>
            <person name="Plunkett M.H."/>
            <person name="Hondzo H."/>
            <person name="Barney B.M."/>
        </authorList>
    </citation>
    <scope>NUCLEOTIDE SEQUENCE [LARGE SCALE GENOMIC DNA]</scope>
    <source>
        <strain evidence="5">UTEX 1602</strain>
    </source>
</reference>
<evidence type="ECO:0000259" key="3">
    <source>
        <dbReference type="PROSITE" id="PS50853"/>
    </source>
</evidence>
<dbReference type="EMBL" id="LHPG02000021">
    <property type="protein sequence ID" value="PRW20946.1"/>
    <property type="molecule type" value="Genomic_DNA"/>
</dbReference>
<dbReference type="CDD" id="cd00063">
    <property type="entry name" value="FN3"/>
    <property type="match status" value="1"/>
</dbReference>
<keyword evidence="1" id="KW-0677">Repeat</keyword>
<evidence type="ECO:0000256" key="1">
    <source>
        <dbReference type="ARBA" id="ARBA00022737"/>
    </source>
</evidence>
<dbReference type="PROSITE" id="PS50853">
    <property type="entry name" value="FN3"/>
    <property type="match status" value="1"/>
</dbReference>
<dbReference type="AlphaFoldDB" id="A0A2P6TE78"/>
<evidence type="ECO:0000313" key="5">
    <source>
        <dbReference type="Proteomes" id="UP000239899"/>
    </source>
</evidence>
<dbReference type="InterPro" id="IPR013783">
    <property type="entry name" value="Ig-like_fold"/>
</dbReference>
<proteinExistence type="predicted"/>
<dbReference type="SMART" id="SM00060">
    <property type="entry name" value="FN3"/>
    <property type="match status" value="6"/>
</dbReference>
<name>A0A2P6TE78_CHLSO</name>
<dbReference type="Gene3D" id="2.60.40.10">
    <property type="entry name" value="Immunoglobulins"/>
    <property type="match status" value="2"/>
</dbReference>
<organism evidence="4 5">
    <name type="scientific">Chlorella sorokiniana</name>
    <name type="common">Freshwater green alga</name>
    <dbReference type="NCBI Taxonomy" id="3076"/>
    <lineage>
        <taxon>Eukaryota</taxon>
        <taxon>Viridiplantae</taxon>
        <taxon>Chlorophyta</taxon>
        <taxon>core chlorophytes</taxon>
        <taxon>Trebouxiophyceae</taxon>
        <taxon>Chlorellales</taxon>
        <taxon>Chlorellaceae</taxon>
        <taxon>Chlorella clade</taxon>
        <taxon>Chlorella</taxon>
    </lineage>
</organism>
<feature type="domain" description="Fibronectin type-III" evidence="3">
    <location>
        <begin position="542"/>
        <end position="650"/>
    </location>
</feature>
<dbReference type="InterPro" id="IPR036116">
    <property type="entry name" value="FN3_sf"/>
</dbReference>
<comment type="caution">
    <text evidence="4">The sequence shown here is derived from an EMBL/GenBank/DDBJ whole genome shotgun (WGS) entry which is preliminary data.</text>
</comment>
<dbReference type="SUPFAM" id="SSF49265">
    <property type="entry name" value="Fibronectin type III"/>
    <property type="match status" value="2"/>
</dbReference>